<proteinExistence type="predicted"/>
<evidence type="ECO:0000313" key="2">
    <source>
        <dbReference type="EMBL" id="TNN73025.1"/>
    </source>
</evidence>
<reference evidence="2 3" key="1">
    <citation type="submission" date="2019-03" db="EMBL/GenBank/DDBJ databases">
        <title>First draft genome of Liparis tanakae, snailfish: a comprehensive survey of snailfish specific genes.</title>
        <authorList>
            <person name="Kim W."/>
            <person name="Song I."/>
            <person name="Jeong J.-H."/>
            <person name="Kim D."/>
            <person name="Kim S."/>
            <person name="Ryu S."/>
            <person name="Song J.Y."/>
            <person name="Lee S.K."/>
        </authorList>
    </citation>
    <scope>NUCLEOTIDE SEQUENCE [LARGE SCALE GENOMIC DNA]</scope>
    <source>
        <tissue evidence="2">Muscle</tissue>
    </source>
</reference>
<dbReference type="AlphaFoldDB" id="A0A4Z2I6D6"/>
<dbReference type="Proteomes" id="UP000314294">
    <property type="component" value="Unassembled WGS sequence"/>
</dbReference>
<feature type="region of interest" description="Disordered" evidence="1">
    <location>
        <begin position="95"/>
        <end position="176"/>
    </location>
</feature>
<gene>
    <name evidence="2" type="ORF">EYF80_016695</name>
</gene>
<sequence length="176" mass="19151">MDRGADHYIRNALLEAMKIVHKPAVHRADYLTSPFPGLESLALLHDVEAYICVHPPKLDPPKHAAATKPTFQSSTAPELLQRFWHVFRGRQPTVGGGGSVERRTCPEVQPPVMLGPRRGNGHQCERVSCQTSVISSSISSPSISPSASPSSSSSSSEVTSSSCIWETHFGHEQTNR</sequence>
<keyword evidence="3" id="KW-1185">Reference proteome</keyword>
<evidence type="ECO:0000313" key="3">
    <source>
        <dbReference type="Proteomes" id="UP000314294"/>
    </source>
</evidence>
<comment type="caution">
    <text evidence="2">The sequence shown here is derived from an EMBL/GenBank/DDBJ whole genome shotgun (WGS) entry which is preliminary data.</text>
</comment>
<feature type="compositionally biased region" description="Low complexity" evidence="1">
    <location>
        <begin position="132"/>
        <end position="162"/>
    </location>
</feature>
<accession>A0A4Z2I6D6</accession>
<dbReference type="EMBL" id="SRLO01000129">
    <property type="protein sequence ID" value="TNN73025.1"/>
    <property type="molecule type" value="Genomic_DNA"/>
</dbReference>
<evidence type="ECO:0000256" key="1">
    <source>
        <dbReference type="SAM" id="MobiDB-lite"/>
    </source>
</evidence>
<organism evidence="2 3">
    <name type="scientific">Liparis tanakae</name>
    <name type="common">Tanaka's snailfish</name>
    <dbReference type="NCBI Taxonomy" id="230148"/>
    <lineage>
        <taxon>Eukaryota</taxon>
        <taxon>Metazoa</taxon>
        <taxon>Chordata</taxon>
        <taxon>Craniata</taxon>
        <taxon>Vertebrata</taxon>
        <taxon>Euteleostomi</taxon>
        <taxon>Actinopterygii</taxon>
        <taxon>Neopterygii</taxon>
        <taxon>Teleostei</taxon>
        <taxon>Neoteleostei</taxon>
        <taxon>Acanthomorphata</taxon>
        <taxon>Eupercaria</taxon>
        <taxon>Perciformes</taxon>
        <taxon>Cottioidei</taxon>
        <taxon>Cottales</taxon>
        <taxon>Liparidae</taxon>
        <taxon>Liparis</taxon>
    </lineage>
</organism>
<protein>
    <submittedName>
        <fullName evidence="2">Uncharacterized protein</fullName>
    </submittedName>
</protein>
<name>A0A4Z2I6D6_9TELE</name>